<dbReference type="GO" id="GO:0003676">
    <property type="term" value="F:nucleic acid binding"/>
    <property type="evidence" value="ECO:0007669"/>
    <property type="project" value="InterPro"/>
</dbReference>
<proteinExistence type="predicted"/>
<gene>
    <name evidence="2" type="ORF">RF55_14409</name>
</gene>
<accession>A0A0J7K835</accession>
<dbReference type="Proteomes" id="UP000036403">
    <property type="component" value="Unassembled WGS sequence"/>
</dbReference>
<evidence type="ECO:0000313" key="2">
    <source>
        <dbReference type="EMBL" id="KMQ86573.1"/>
    </source>
</evidence>
<reference evidence="2 3" key="1">
    <citation type="submission" date="2015-04" db="EMBL/GenBank/DDBJ databases">
        <title>Lasius niger genome sequencing.</title>
        <authorList>
            <person name="Konorov E.A."/>
            <person name="Nikitin M.A."/>
            <person name="Kirill M.V."/>
            <person name="Chang P."/>
        </authorList>
    </citation>
    <scope>NUCLEOTIDE SEQUENCE [LARGE SCALE GENOMIC DNA]</scope>
    <source>
        <tissue evidence="2">Whole</tissue>
    </source>
</reference>
<protein>
    <recommendedName>
        <fullName evidence="1">DUF5641 domain-containing protein</fullName>
    </recommendedName>
</protein>
<keyword evidence="3" id="KW-1185">Reference proteome</keyword>
<dbReference type="InterPro" id="IPR040676">
    <property type="entry name" value="DUF5641"/>
</dbReference>
<dbReference type="AlphaFoldDB" id="A0A0J7K835"/>
<dbReference type="OrthoDB" id="6615390at2759"/>
<evidence type="ECO:0000313" key="3">
    <source>
        <dbReference type="Proteomes" id="UP000036403"/>
    </source>
</evidence>
<feature type="domain" description="DUF5641" evidence="1">
    <location>
        <begin position="90"/>
        <end position="180"/>
    </location>
</feature>
<dbReference type="InterPro" id="IPR036397">
    <property type="entry name" value="RNaseH_sf"/>
</dbReference>
<dbReference type="PaxDb" id="67767-A0A0J7K835"/>
<dbReference type="EMBL" id="LBMM01011885">
    <property type="protein sequence ID" value="KMQ86573.1"/>
    <property type="molecule type" value="Genomic_DNA"/>
</dbReference>
<dbReference type="Pfam" id="PF18701">
    <property type="entry name" value="DUF5641"/>
    <property type="match status" value="1"/>
</dbReference>
<organism evidence="2 3">
    <name type="scientific">Lasius niger</name>
    <name type="common">Black garden ant</name>
    <dbReference type="NCBI Taxonomy" id="67767"/>
    <lineage>
        <taxon>Eukaryota</taxon>
        <taxon>Metazoa</taxon>
        <taxon>Ecdysozoa</taxon>
        <taxon>Arthropoda</taxon>
        <taxon>Hexapoda</taxon>
        <taxon>Insecta</taxon>
        <taxon>Pterygota</taxon>
        <taxon>Neoptera</taxon>
        <taxon>Endopterygota</taxon>
        <taxon>Hymenoptera</taxon>
        <taxon>Apocrita</taxon>
        <taxon>Aculeata</taxon>
        <taxon>Formicoidea</taxon>
        <taxon>Formicidae</taxon>
        <taxon>Formicinae</taxon>
        <taxon>Lasius</taxon>
        <taxon>Lasius</taxon>
    </lineage>
</organism>
<sequence>MGGLWETAIKSAKTHLRKIVGTTPLTYEELYTLLVQIEACFNSRPICPMSNDGTDLTALTPGHLLIGVTSPLTSPPEADVTDIPVNRLTRHQLLTQMRQHFWKRWSSEYLTQLQQRVKWMHPSNVDVKVGALTLLRDENTPPLQWRLGRIIAVHPGRDGLIRVIDVKTASGILQRSLQKLL</sequence>
<dbReference type="Gene3D" id="3.30.420.10">
    <property type="entry name" value="Ribonuclease H-like superfamily/Ribonuclease H"/>
    <property type="match status" value="1"/>
</dbReference>
<evidence type="ECO:0000259" key="1">
    <source>
        <dbReference type="Pfam" id="PF18701"/>
    </source>
</evidence>
<dbReference type="PANTHER" id="PTHR47331">
    <property type="entry name" value="PHD-TYPE DOMAIN-CONTAINING PROTEIN"/>
    <property type="match status" value="1"/>
</dbReference>
<name>A0A0J7K835_LASNI</name>
<comment type="caution">
    <text evidence="2">The sequence shown here is derived from an EMBL/GenBank/DDBJ whole genome shotgun (WGS) entry which is preliminary data.</text>
</comment>
<dbReference type="STRING" id="67767.A0A0J7K835"/>